<evidence type="ECO:0000256" key="1">
    <source>
        <dbReference type="PROSITE-ProRule" id="PRU00023"/>
    </source>
</evidence>
<feature type="domain" description="PDZ" evidence="3">
    <location>
        <begin position="739"/>
        <end position="830"/>
    </location>
</feature>
<dbReference type="GO" id="GO:0045211">
    <property type="term" value="C:postsynaptic membrane"/>
    <property type="evidence" value="ECO:0007669"/>
    <property type="project" value="TreeGrafter"/>
</dbReference>
<feature type="compositionally biased region" description="Polar residues" evidence="2">
    <location>
        <begin position="666"/>
        <end position="675"/>
    </location>
</feature>
<feature type="compositionally biased region" description="Polar residues" evidence="2">
    <location>
        <begin position="1061"/>
        <end position="1071"/>
    </location>
</feature>
<dbReference type="InterPro" id="IPR051569">
    <property type="entry name" value="SHANK"/>
</dbReference>
<name>A0A4E0R8P2_FASHE</name>
<evidence type="ECO:0000313" key="5">
    <source>
        <dbReference type="Proteomes" id="UP000230066"/>
    </source>
</evidence>
<evidence type="ECO:0000256" key="2">
    <source>
        <dbReference type="SAM" id="MobiDB-lite"/>
    </source>
</evidence>
<dbReference type="InterPro" id="IPR036770">
    <property type="entry name" value="Ankyrin_rpt-contain_sf"/>
</dbReference>
<feature type="compositionally biased region" description="Polar residues" evidence="2">
    <location>
        <begin position="864"/>
        <end position="890"/>
    </location>
</feature>
<gene>
    <name evidence="4" type="ORF">D915_007144</name>
</gene>
<feature type="region of interest" description="Disordered" evidence="2">
    <location>
        <begin position="586"/>
        <end position="618"/>
    </location>
</feature>
<feature type="region of interest" description="Disordered" evidence="2">
    <location>
        <begin position="1099"/>
        <end position="1128"/>
    </location>
</feature>
<feature type="repeat" description="ANK" evidence="1">
    <location>
        <begin position="326"/>
        <end position="358"/>
    </location>
</feature>
<dbReference type="GO" id="GO:0030160">
    <property type="term" value="F:synaptic receptor adaptor activity"/>
    <property type="evidence" value="ECO:0007669"/>
    <property type="project" value="TreeGrafter"/>
</dbReference>
<feature type="region of interest" description="Disordered" evidence="2">
    <location>
        <begin position="1015"/>
        <end position="1079"/>
    </location>
</feature>
<evidence type="ECO:0000313" key="4">
    <source>
        <dbReference type="EMBL" id="THD22191.1"/>
    </source>
</evidence>
<feature type="compositionally biased region" description="Polar residues" evidence="2">
    <location>
        <begin position="608"/>
        <end position="618"/>
    </location>
</feature>
<dbReference type="GO" id="GO:0035255">
    <property type="term" value="F:ionotropic glutamate receptor binding"/>
    <property type="evidence" value="ECO:0007669"/>
    <property type="project" value="TreeGrafter"/>
</dbReference>
<dbReference type="GO" id="GO:0014069">
    <property type="term" value="C:postsynaptic density"/>
    <property type="evidence" value="ECO:0007669"/>
    <property type="project" value="TreeGrafter"/>
</dbReference>
<organism evidence="4 5">
    <name type="scientific">Fasciola hepatica</name>
    <name type="common">Liver fluke</name>
    <dbReference type="NCBI Taxonomy" id="6192"/>
    <lineage>
        <taxon>Eukaryota</taxon>
        <taxon>Metazoa</taxon>
        <taxon>Spiralia</taxon>
        <taxon>Lophotrochozoa</taxon>
        <taxon>Platyhelminthes</taxon>
        <taxon>Trematoda</taxon>
        <taxon>Digenea</taxon>
        <taxon>Plagiorchiida</taxon>
        <taxon>Echinostomata</taxon>
        <taxon>Echinostomatoidea</taxon>
        <taxon>Fasciolidae</taxon>
        <taxon>Fasciola</taxon>
    </lineage>
</organism>
<feature type="region of interest" description="Disordered" evidence="2">
    <location>
        <begin position="631"/>
        <end position="730"/>
    </location>
</feature>
<dbReference type="Gene3D" id="2.30.42.10">
    <property type="match status" value="1"/>
</dbReference>
<feature type="compositionally biased region" description="Polar residues" evidence="2">
    <location>
        <begin position="17"/>
        <end position="28"/>
    </location>
</feature>
<reference evidence="4" key="1">
    <citation type="submission" date="2019-03" db="EMBL/GenBank/DDBJ databases">
        <title>Improved annotation for the trematode Fasciola hepatica.</title>
        <authorList>
            <person name="Choi Y.-J."/>
            <person name="Martin J."/>
            <person name="Mitreva M."/>
        </authorList>
    </citation>
    <scope>NUCLEOTIDE SEQUENCE [LARGE SCALE GENOMIC DNA]</scope>
</reference>
<keyword evidence="1" id="KW-0040">ANK repeat</keyword>
<sequence>MKKFTLSHTGDSDSSRSAHSLQGSNDVQPETELPRITVLNILFPNFGKKTCLKVIGDAVLLDIKRKLLKAFGSLLADGPNMGLFLPATGGKLGKFLEEERLLSEYACEKPEIFLEFIYKRRMVPPISITSPLVEKFSKDLNKAFLRYVARGDHKKVEKILSKGFDPNFQCPKTGETPLTIAVTRTKPYNVISALIAGGAHRDYYSKSGMTPLHKAAASRNFEAVKTLLDFGQSPNCRDRGGLTPLYVNILCDPDKRICHRLLYEHSELGVANREGLQEIHQAARLNRVEQINLLVMYGADVNSRCVRPSGPLSDISLIPTVPLSTSGDTPLHVAASAGQREAVLRLLSWGADPTLVNLANQTAVQLAQACGHAELAETIRLFRGDSEDGAYGGTFLPTPTYNPRRRMHNPPANSYITDPTALVETEASTTPASSTITTSQMDPSMRTTFVSHSFDRRMDRTDQKIILSPMNSNTSQLGMLQIPGSPLPRAVSMGELVHREQSKGLLESVPLDGVWRQSHLPSAECHSFLLATRPQYDSTNANGAPTSCTLARRPKQSTRTSAIYPELKPREGGNILNEPTRRYASVQTPDFVRLPGDGPRHLHRFHQGSGNAANKSALQSWKSTDKLHECFQREGSQTDSGISNSSADKRSITSPTSPIDPVPTTGGMNSNQNPMFTKKPYQSDGNKSTVCTHLHGYQSSGDGLLQASSPHSPRRRLSPSSNPLCTSSNRAFRPGVPHTVVLYKTDGVTSNPKDVRPSFGLSIRTVKNSSMIVNFTPTANKPSLQVAKRIIPNSPADRAGICEGDFVLKINGVDVTRSTLEEVVHLLASTVDNSVCLTVMRPINPADGRRSADTSRTRAPPESCSLQNGMSLGVQSSGQCLPSRELNQPPHTFVRPGDTSQPPSARSSDRTTCSSIPDDGMWSQSTGPSSTDASARNSLISRPRNLDAQVTLVPALRSSMDQKMLSPDCIPSRVRFRGLPRSRTTTGFAAAQTNQQIPQSISQSLYFARNPRFRRVGSQDSQSSMSSGGGQPNDSAEGPSVGRKPVTRSTPGIKNGFPSIRQPNMTQNMPTNKFFPIDSTQIRITRDQLRPMQRITIGNTQQQHRHQQQQQQQQQRMGGSSQYRQSSVQPPIFRNEVTSVRGVVPLYPQNLPSRADTPSTAVESLTDSEIVLPPPIQFRG</sequence>
<dbReference type="GO" id="GO:0043197">
    <property type="term" value="C:dendritic spine"/>
    <property type="evidence" value="ECO:0007669"/>
    <property type="project" value="TreeGrafter"/>
</dbReference>
<dbReference type="SMART" id="SM00228">
    <property type="entry name" value="PDZ"/>
    <property type="match status" value="1"/>
</dbReference>
<dbReference type="InterPro" id="IPR036034">
    <property type="entry name" value="PDZ_sf"/>
</dbReference>
<dbReference type="SUPFAM" id="SSF50156">
    <property type="entry name" value="PDZ domain-like"/>
    <property type="match status" value="1"/>
</dbReference>
<dbReference type="InterPro" id="IPR041489">
    <property type="entry name" value="PDZ_6"/>
</dbReference>
<feature type="compositionally biased region" description="Polar residues" evidence="2">
    <location>
        <begin position="1117"/>
        <end position="1128"/>
    </location>
</feature>
<dbReference type="PANTHER" id="PTHR24135">
    <property type="entry name" value="SH3 AND MULTIPLE ANKYRIN REPEAT DOMAINS PROTEIN"/>
    <property type="match status" value="1"/>
</dbReference>
<dbReference type="PANTHER" id="PTHR24135:SF28">
    <property type="entry name" value="LD13733P"/>
    <property type="match status" value="1"/>
</dbReference>
<dbReference type="EMBL" id="JXXN02002934">
    <property type="protein sequence ID" value="THD22191.1"/>
    <property type="molecule type" value="Genomic_DNA"/>
</dbReference>
<feature type="region of interest" description="Disordered" evidence="2">
    <location>
        <begin position="1"/>
        <end position="28"/>
    </location>
</feature>
<dbReference type="Gene3D" id="1.25.40.20">
    <property type="entry name" value="Ankyrin repeat-containing domain"/>
    <property type="match status" value="2"/>
</dbReference>
<feature type="repeat" description="ANK" evidence="1">
    <location>
        <begin position="274"/>
        <end position="306"/>
    </location>
</feature>
<feature type="compositionally biased region" description="Polar residues" evidence="2">
    <location>
        <begin position="898"/>
        <end position="915"/>
    </location>
</feature>
<dbReference type="InterPro" id="IPR001478">
    <property type="entry name" value="PDZ"/>
</dbReference>
<keyword evidence="5" id="KW-1185">Reference proteome</keyword>
<dbReference type="SUPFAM" id="SSF48403">
    <property type="entry name" value="Ankyrin repeat"/>
    <property type="match status" value="1"/>
</dbReference>
<dbReference type="PROSITE" id="PS50088">
    <property type="entry name" value="ANK_REPEAT"/>
    <property type="match status" value="3"/>
</dbReference>
<feature type="compositionally biased region" description="Basic and acidic residues" evidence="2">
    <location>
        <begin position="847"/>
        <end position="856"/>
    </location>
</feature>
<dbReference type="AlphaFoldDB" id="A0A4E0R8P2"/>
<dbReference type="PROSITE" id="PS50297">
    <property type="entry name" value="ANK_REP_REGION"/>
    <property type="match status" value="3"/>
</dbReference>
<protein>
    <submittedName>
        <fullName evidence="4">SH3 and multiple ankyrin repeat domains protein</fullName>
    </submittedName>
</protein>
<dbReference type="Proteomes" id="UP000230066">
    <property type="component" value="Unassembled WGS sequence"/>
</dbReference>
<evidence type="ECO:0000259" key="3">
    <source>
        <dbReference type="PROSITE" id="PS50106"/>
    </source>
</evidence>
<accession>A0A4E0R8P2</accession>
<dbReference type="Pfam" id="PF00023">
    <property type="entry name" value="Ank"/>
    <property type="match status" value="1"/>
</dbReference>
<comment type="caution">
    <text evidence="4">The sequence shown here is derived from an EMBL/GenBank/DDBJ whole genome shotgun (WGS) entry which is preliminary data.</text>
</comment>
<proteinExistence type="predicted"/>
<feature type="compositionally biased region" description="Polar residues" evidence="2">
    <location>
        <begin position="922"/>
        <end position="940"/>
    </location>
</feature>
<feature type="region of interest" description="Disordered" evidence="2">
    <location>
        <begin position="844"/>
        <end position="942"/>
    </location>
</feature>
<dbReference type="SMART" id="SM00248">
    <property type="entry name" value="ANK"/>
    <property type="match status" value="6"/>
</dbReference>
<feature type="compositionally biased region" description="Polar residues" evidence="2">
    <location>
        <begin position="683"/>
        <end position="701"/>
    </location>
</feature>
<dbReference type="Pfam" id="PF12796">
    <property type="entry name" value="Ank_2"/>
    <property type="match status" value="1"/>
</dbReference>
<feature type="repeat" description="ANK" evidence="1">
    <location>
        <begin position="207"/>
        <end position="239"/>
    </location>
</feature>
<dbReference type="Pfam" id="PF17820">
    <property type="entry name" value="PDZ_6"/>
    <property type="match status" value="1"/>
</dbReference>
<feature type="compositionally biased region" description="Polar residues" evidence="2">
    <location>
        <begin position="634"/>
        <end position="657"/>
    </location>
</feature>
<dbReference type="PROSITE" id="PS50106">
    <property type="entry name" value="PDZ"/>
    <property type="match status" value="1"/>
</dbReference>
<dbReference type="InterPro" id="IPR002110">
    <property type="entry name" value="Ankyrin_rpt"/>
</dbReference>